<organism evidence="12 13">
    <name type="scientific">Ruminococcus intestinalis</name>
    <dbReference type="NCBI Taxonomy" id="2763066"/>
    <lineage>
        <taxon>Bacteria</taxon>
        <taxon>Bacillati</taxon>
        <taxon>Bacillota</taxon>
        <taxon>Clostridia</taxon>
        <taxon>Eubacteriales</taxon>
        <taxon>Oscillospiraceae</taxon>
        <taxon>Ruminococcus</taxon>
    </lineage>
</organism>
<name>A0ABR7HNF7_9FIRM</name>
<sequence>MKYELVAGFETHIELATKTKIFCSCTTAFGGAPNSHCCPVCIGLPGTLPKLNREVVNFGIKAGLATHGEIAEISKMDRKNYCYPDLSKAYQISQLYAPLSIGGYVELSNGRKIRLHHIHIEEDAGKLIHQHGDTYVDYNRGGVPLIEIVSEPDIRSIDEAKEYVEKLQQVMRYIGISDCRMQEGSMRCDVNISVRPEGSETLGTRTEIKNMNSITNIAKAMEYEYERQVDLIESGGKVVQETLRYDDATNTTSSMRSKEDAHDYRYFRDPDLVTINVPRDVVESLKAEMPELPSDKCKRYIEELEIPEKDAQLLTKYRKISEFFDKACEGVKSAKSVSNFIIGQIFRRTETEADKETFDVSITPEQLNELVKLIDSGKIRNNLAKATLEKMLDSGKGALDFISESDMAGLDENTVNELCKQAIENNPKAVDDYKNGKEKAIKALVGNVMKNSRGKADAAAVEQKLKDMIS</sequence>
<dbReference type="InterPro" id="IPR042114">
    <property type="entry name" value="GatB_C_1"/>
</dbReference>
<comment type="catalytic activity">
    <reaction evidence="9 10">
        <text>L-glutamyl-tRNA(Gln) + L-glutamine + ATP + H2O = L-glutaminyl-tRNA(Gln) + L-glutamate + ADP + phosphate + H(+)</text>
        <dbReference type="Rhea" id="RHEA:17521"/>
        <dbReference type="Rhea" id="RHEA-COMP:9681"/>
        <dbReference type="Rhea" id="RHEA-COMP:9684"/>
        <dbReference type="ChEBI" id="CHEBI:15377"/>
        <dbReference type="ChEBI" id="CHEBI:15378"/>
        <dbReference type="ChEBI" id="CHEBI:29985"/>
        <dbReference type="ChEBI" id="CHEBI:30616"/>
        <dbReference type="ChEBI" id="CHEBI:43474"/>
        <dbReference type="ChEBI" id="CHEBI:58359"/>
        <dbReference type="ChEBI" id="CHEBI:78520"/>
        <dbReference type="ChEBI" id="CHEBI:78521"/>
        <dbReference type="ChEBI" id="CHEBI:456216"/>
    </reaction>
</comment>
<keyword evidence="13" id="KW-1185">Reference proteome</keyword>
<reference evidence="12 13" key="1">
    <citation type="submission" date="2020-08" db="EMBL/GenBank/DDBJ databases">
        <title>Genome public.</title>
        <authorList>
            <person name="Liu C."/>
            <person name="Sun Q."/>
        </authorList>
    </citation>
    <scope>NUCLEOTIDE SEQUENCE [LARGE SCALE GENOMIC DNA]</scope>
    <source>
        <strain evidence="12 13">NSJ-71</strain>
    </source>
</reference>
<protein>
    <recommendedName>
        <fullName evidence="10">Aspartyl/glutamyl-tRNA(Asn/Gln) amidotransferase subunit B</fullName>
        <shortName evidence="10">Asp/Glu-ADT subunit B</shortName>
        <ecNumber evidence="10">6.3.5.-</ecNumber>
    </recommendedName>
</protein>
<comment type="catalytic activity">
    <reaction evidence="8 10">
        <text>L-aspartyl-tRNA(Asn) + L-glutamine + ATP + H2O = L-asparaginyl-tRNA(Asn) + L-glutamate + ADP + phosphate + 2 H(+)</text>
        <dbReference type="Rhea" id="RHEA:14513"/>
        <dbReference type="Rhea" id="RHEA-COMP:9674"/>
        <dbReference type="Rhea" id="RHEA-COMP:9677"/>
        <dbReference type="ChEBI" id="CHEBI:15377"/>
        <dbReference type="ChEBI" id="CHEBI:15378"/>
        <dbReference type="ChEBI" id="CHEBI:29985"/>
        <dbReference type="ChEBI" id="CHEBI:30616"/>
        <dbReference type="ChEBI" id="CHEBI:43474"/>
        <dbReference type="ChEBI" id="CHEBI:58359"/>
        <dbReference type="ChEBI" id="CHEBI:78515"/>
        <dbReference type="ChEBI" id="CHEBI:78516"/>
        <dbReference type="ChEBI" id="CHEBI:456216"/>
    </reaction>
</comment>
<keyword evidence="3 10" id="KW-0436">Ligase</keyword>
<dbReference type="HAMAP" id="MF_00121">
    <property type="entry name" value="GatB"/>
    <property type="match status" value="1"/>
</dbReference>
<evidence type="ECO:0000256" key="5">
    <source>
        <dbReference type="ARBA" id="ARBA00022840"/>
    </source>
</evidence>
<dbReference type="InterPro" id="IPR006075">
    <property type="entry name" value="Asn/Gln-tRNA_Trfase_suB/E_cat"/>
</dbReference>
<proteinExistence type="inferred from homology"/>
<dbReference type="NCBIfam" id="NF004012">
    <property type="entry name" value="PRK05477.1-2"/>
    <property type="match status" value="1"/>
</dbReference>
<comment type="caution">
    <text evidence="12">The sequence shown here is derived from an EMBL/GenBank/DDBJ whole genome shotgun (WGS) entry which is preliminary data.</text>
</comment>
<dbReference type="InterPro" id="IPR023168">
    <property type="entry name" value="GatB_Yqey_C_2"/>
</dbReference>
<evidence type="ECO:0000256" key="10">
    <source>
        <dbReference type="HAMAP-Rule" id="MF_00121"/>
    </source>
</evidence>
<gene>
    <name evidence="10 12" type="primary">gatB</name>
    <name evidence="12" type="ORF">H8R91_11135</name>
</gene>
<keyword evidence="5 10" id="KW-0067">ATP-binding</keyword>
<dbReference type="InterPro" id="IPR017958">
    <property type="entry name" value="Gln-tRNA_amidoTrfase_suB_CS"/>
</dbReference>
<evidence type="ECO:0000313" key="13">
    <source>
        <dbReference type="Proteomes" id="UP000636755"/>
    </source>
</evidence>
<feature type="domain" description="Asn/Gln amidotransferase" evidence="11">
    <location>
        <begin position="322"/>
        <end position="469"/>
    </location>
</feature>
<evidence type="ECO:0000256" key="6">
    <source>
        <dbReference type="ARBA" id="ARBA00022917"/>
    </source>
</evidence>
<evidence type="ECO:0000256" key="9">
    <source>
        <dbReference type="ARBA" id="ARBA00047913"/>
    </source>
</evidence>
<dbReference type="EMBL" id="JACOPS010000006">
    <property type="protein sequence ID" value="MBC5729064.1"/>
    <property type="molecule type" value="Genomic_DNA"/>
</dbReference>
<evidence type="ECO:0000256" key="3">
    <source>
        <dbReference type="ARBA" id="ARBA00022598"/>
    </source>
</evidence>
<dbReference type="PANTHER" id="PTHR11659">
    <property type="entry name" value="GLUTAMYL-TRNA GLN AMIDOTRANSFERASE SUBUNIT B MITOCHONDRIAL AND PROKARYOTIC PET112-RELATED"/>
    <property type="match status" value="1"/>
</dbReference>
<dbReference type="SUPFAM" id="SSF55931">
    <property type="entry name" value="Glutamine synthetase/guanido kinase"/>
    <property type="match status" value="1"/>
</dbReference>
<keyword evidence="6 10" id="KW-0648">Protein biosynthesis</keyword>
<dbReference type="RefSeq" id="WP_022233848.1">
    <property type="nucleotide sequence ID" value="NZ_JACOPS010000006.1"/>
</dbReference>
<dbReference type="PROSITE" id="PS01234">
    <property type="entry name" value="GATB"/>
    <property type="match status" value="1"/>
</dbReference>
<dbReference type="InterPro" id="IPR018027">
    <property type="entry name" value="Asn/Gln_amidotransferase"/>
</dbReference>
<dbReference type="InterPro" id="IPR003789">
    <property type="entry name" value="Asn/Gln_tRNA_amidoTrase-B-like"/>
</dbReference>
<dbReference type="SMART" id="SM00845">
    <property type="entry name" value="GatB_Yqey"/>
    <property type="match status" value="1"/>
</dbReference>
<dbReference type="SUPFAM" id="SSF89095">
    <property type="entry name" value="GatB/YqeY motif"/>
    <property type="match status" value="1"/>
</dbReference>
<dbReference type="PANTHER" id="PTHR11659:SF0">
    <property type="entry name" value="GLUTAMYL-TRNA(GLN) AMIDOTRANSFERASE SUBUNIT B, MITOCHONDRIAL"/>
    <property type="match status" value="1"/>
</dbReference>
<comment type="function">
    <text evidence="7 10">Allows the formation of correctly charged Asn-tRNA(Asn) or Gln-tRNA(Gln) through the transamidation of misacylated Asp-tRNA(Asn) or Glu-tRNA(Gln) in organisms which lack either or both of asparaginyl-tRNA or glutaminyl-tRNA synthetases. The reaction takes place in the presence of glutamine and ATP through an activated phospho-Asp-tRNA(Asn) or phospho-Glu-tRNA(Gln).</text>
</comment>
<evidence type="ECO:0000256" key="1">
    <source>
        <dbReference type="ARBA" id="ARBA00005306"/>
    </source>
</evidence>
<dbReference type="NCBIfam" id="TIGR00133">
    <property type="entry name" value="gatB"/>
    <property type="match status" value="1"/>
</dbReference>
<dbReference type="NCBIfam" id="NF004014">
    <property type="entry name" value="PRK05477.1-4"/>
    <property type="match status" value="1"/>
</dbReference>
<dbReference type="Pfam" id="PF02934">
    <property type="entry name" value="GatB_N"/>
    <property type="match status" value="1"/>
</dbReference>
<dbReference type="InterPro" id="IPR017959">
    <property type="entry name" value="Asn/Gln-tRNA_amidoTrfase_suB/E"/>
</dbReference>
<evidence type="ECO:0000259" key="11">
    <source>
        <dbReference type="SMART" id="SM00845"/>
    </source>
</evidence>
<dbReference type="Gene3D" id="1.10.150.380">
    <property type="entry name" value="GatB domain, N-terminal subdomain"/>
    <property type="match status" value="1"/>
</dbReference>
<evidence type="ECO:0000256" key="4">
    <source>
        <dbReference type="ARBA" id="ARBA00022741"/>
    </source>
</evidence>
<dbReference type="Proteomes" id="UP000636755">
    <property type="component" value="Unassembled WGS sequence"/>
</dbReference>
<accession>A0ABR7HNF7</accession>
<evidence type="ECO:0000256" key="2">
    <source>
        <dbReference type="ARBA" id="ARBA00011123"/>
    </source>
</evidence>
<dbReference type="InterPro" id="IPR014746">
    <property type="entry name" value="Gln_synth/guanido_kin_cat_dom"/>
</dbReference>
<keyword evidence="4 10" id="KW-0547">Nucleotide-binding</keyword>
<dbReference type="EC" id="6.3.5.-" evidence="10"/>
<evidence type="ECO:0000256" key="7">
    <source>
        <dbReference type="ARBA" id="ARBA00024799"/>
    </source>
</evidence>
<evidence type="ECO:0000256" key="8">
    <source>
        <dbReference type="ARBA" id="ARBA00047380"/>
    </source>
</evidence>
<evidence type="ECO:0000313" key="12">
    <source>
        <dbReference type="EMBL" id="MBC5729064.1"/>
    </source>
</evidence>
<comment type="subunit">
    <text evidence="2 10">Heterotrimer of A, B and C subunits.</text>
</comment>
<dbReference type="InterPro" id="IPR004413">
    <property type="entry name" value="GatB"/>
</dbReference>
<dbReference type="Pfam" id="PF02637">
    <property type="entry name" value="GatB_Yqey"/>
    <property type="match status" value="1"/>
</dbReference>
<comment type="similarity">
    <text evidence="1 10">Belongs to the GatB/GatE family. GatB subfamily.</text>
</comment>
<dbReference type="Gene3D" id="1.10.10.410">
    <property type="match status" value="1"/>
</dbReference>